<dbReference type="Proteomes" id="UP000699462">
    <property type="component" value="Unassembled WGS sequence"/>
</dbReference>
<evidence type="ECO:0008006" key="4">
    <source>
        <dbReference type="Google" id="ProtNLM"/>
    </source>
</evidence>
<feature type="transmembrane region" description="Helical" evidence="1">
    <location>
        <begin position="140"/>
        <end position="166"/>
    </location>
</feature>
<evidence type="ECO:0000313" key="3">
    <source>
        <dbReference type="Proteomes" id="UP000699462"/>
    </source>
</evidence>
<dbReference type="AlphaFoldDB" id="A0A8T0DF54"/>
<organism evidence="2 3">
    <name type="scientific">Paragonimus westermani</name>
    <dbReference type="NCBI Taxonomy" id="34504"/>
    <lineage>
        <taxon>Eukaryota</taxon>
        <taxon>Metazoa</taxon>
        <taxon>Spiralia</taxon>
        <taxon>Lophotrochozoa</taxon>
        <taxon>Platyhelminthes</taxon>
        <taxon>Trematoda</taxon>
        <taxon>Digenea</taxon>
        <taxon>Plagiorchiida</taxon>
        <taxon>Troglotremata</taxon>
        <taxon>Troglotrematidae</taxon>
        <taxon>Paragonimus</taxon>
    </lineage>
</organism>
<reference evidence="2 3" key="1">
    <citation type="submission" date="2019-07" db="EMBL/GenBank/DDBJ databases">
        <title>Annotation for the trematode Paragonimus westermani.</title>
        <authorList>
            <person name="Choi Y.-J."/>
        </authorList>
    </citation>
    <scope>NUCLEOTIDE SEQUENCE [LARGE SCALE GENOMIC DNA]</scope>
    <source>
        <strain evidence="2">180907_Pwestermani</strain>
    </source>
</reference>
<protein>
    <recommendedName>
        <fullName evidence="4">Prominin</fullName>
    </recommendedName>
</protein>
<gene>
    <name evidence="2" type="ORF">P879_08803</name>
</gene>
<proteinExistence type="predicted"/>
<name>A0A8T0DF54_9TREM</name>
<sequence>MPLPIQNLLGENFQKLINSLQPYETGGVLNIVFEPVTNVNTSEVLLKTVTPNGGTIKDFIIKTLFEENTSFRVLSVLPQEDRPTETGRSHYLGFVMTGIGAILITLALVITTLIIPCKCQRSRSRLGGKKTRSPSQAKSCYLALGILTLVLLVFAILCFVFTYLAFDLTMSDVDQPSGPATLRQTVTSVFNQTKQILQDLPDNGLRVTNLTIHSVQGSVKKQLSILIPNIMEELLVSYKARGLLDLVKQLSVTIGWLSNTTRYVADEQANVLSDIQRFQGKMNGYQNILRKAMEKFCQGLTDPQKAACISVTLDFGEETNEWLMKHMVTTNYCVNFEHPFDKSNV</sequence>
<keyword evidence="3" id="KW-1185">Reference proteome</keyword>
<feature type="transmembrane region" description="Helical" evidence="1">
    <location>
        <begin position="91"/>
        <end position="119"/>
    </location>
</feature>
<evidence type="ECO:0000256" key="1">
    <source>
        <dbReference type="SAM" id="Phobius"/>
    </source>
</evidence>
<evidence type="ECO:0000313" key="2">
    <source>
        <dbReference type="EMBL" id="KAF8566052.1"/>
    </source>
</evidence>
<comment type="caution">
    <text evidence="2">The sequence shown here is derived from an EMBL/GenBank/DDBJ whole genome shotgun (WGS) entry which is preliminary data.</text>
</comment>
<keyword evidence="1" id="KW-0812">Transmembrane</keyword>
<keyword evidence="1" id="KW-1133">Transmembrane helix</keyword>
<keyword evidence="1" id="KW-0472">Membrane</keyword>
<accession>A0A8T0DF54</accession>
<dbReference type="EMBL" id="JTDF01005679">
    <property type="protein sequence ID" value="KAF8566052.1"/>
    <property type="molecule type" value="Genomic_DNA"/>
</dbReference>